<reference evidence="2" key="1">
    <citation type="journal article" date="2015" name="Nature">
        <title>Complex archaea that bridge the gap between prokaryotes and eukaryotes.</title>
        <authorList>
            <person name="Spang A."/>
            <person name="Saw J.H."/>
            <person name="Jorgensen S.L."/>
            <person name="Zaremba-Niedzwiedzka K."/>
            <person name="Martijn J."/>
            <person name="Lind A.E."/>
            <person name="van Eijk R."/>
            <person name="Schleper C."/>
            <person name="Guy L."/>
            <person name="Ettema T.J."/>
        </authorList>
    </citation>
    <scope>NUCLEOTIDE SEQUENCE</scope>
</reference>
<dbReference type="EMBL" id="LAZR01000049">
    <property type="protein sequence ID" value="KKN99047.1"/>
    <property type="molecule type" value="Genomic_DNA"/>
</dbReference>
<gene>
    <name evidence="2" type="ORF">LCGC14_0142920</name>
</gene>
<accession>A0A0F9VGT0</accession>
<protein>
    <submittedName>
        <fullName evidence="2">Uncharacterized protein</fullName>
    </submittedName>
</protein>
<keyword evidence="1" id="KW-0472">Membrane</keyword>
<keyword evidence="1" id="KW-1133">Transmembrane helix</keyword>
<comment type="caution">
    <text evidence="2">The sequence shown here is derived from an EMBL/GenBank/DDBJ whole genome shotgun (WGS) entry which is preliminary data.</text>
</comment>
<proteinExistence type="predicted"/>
<dbReference type="AlphaFoldDB" id="A0A0F9VGT0"/>
<organism evidence="2">
    <name type="scientific">marine sediment metagenome</name>
    <dbReference type="NCBI Taxonomy" id="412755"/>
    <lineage>
        <taxon>unclassified sequences</taxon>
        <taxon>metagenomes</taxon>
        <taxon>ecological metagenomes</taxon>
    </lineage>
</organism>
<name>A0A0F9VGT0_9ZZZZ</name>
<evidence type="ECO:0000256" key="1">
    <source>
        <dbReference type="SAM" id="Phobius"/>
    </source>
</evidence>
<evidence type="ECO:0000313" key="2">
    <source>
        <dbReference type="EMBL" id="KKN99047.1"/>
    </source>
</evidence>
<keyword evidence="1" id="KW-0812">Transmembrane</keyword>
<sequence length="65" mass="7301">MTAWTAIVIPLLVVAKCSMDIVGLEYGDKLQMMSDDRFSIMASIVLGIAITIDSINCSFWFRRKN</sequence>
<feature type="transmembrane region" description="Helical" evidence="1">
    <location>
        <begin position="38"/>
        <end position="61"/>
    </location>
</feature>